<comment type="caution">
    <text evidence="1">The sequence shown here is derived from an EMBL/GenBank/DDBJ whole genome shotgun (WGS) entry which is preliminary data.</text>
</comment>
<accession>A0A225VCR2</accession>
<dbReference type="PANTHER" id="PTHR47169:SF2">
    <property type="entry name" value="OS01G0541250 PROTEIN"/>
    <property type="match status" value="1"/>
</dbReference>
<dbReference type="GO" id="GO:0003676">
    <property type="term" value="F:nucleic acid binding"/>
    <property type="evidence" value="ECO:0007669"/>
    <property type="project" value="InterPro"/>
</dbReference>
<dbReference type="AlphaFoldDB" id="A0A225VCR2"/>
<keyword evidence="2" id="KW-1185">Reference proteome</keyword>
<dbReference type="Gene3D" id="3.30.420.10">
    <property type="entry name" value="Ribonuclease H-like superfamily/Ribonuclease H"/>
    <property type="match status" value="1"/>
</dbReference>
<name>A0A225VCR2_9STRA</name>
<organism evidence="1 2">
    <name type="scientific">Phytophthora megakarya</name>
    <dbReference type="NCBI Taxonomy" id="4795"/>
    <lineage>
        <taxon>Eukaryota</taxon>
        <taxon>Sar</taxon>
        <taxon>Stramenopiles</taxon>
        <taxon>Oomycota</taxon>
        <taxon>Peronosporomycetes</taxon>
        <taxon>Peronosporales</taxon>
        <taxon>Peronosporaceae</taxon>
        <taxon>Phytophthora</taxon>
    </lineage>
</organism>
<evidence type="ECO:0000313" key="1">
    <source>
        <dbReference type="EMBL" id="OWZ02270.1"/>
    </source>
</evidence>
<dbReference type="EMBL" id="NBNE01006285">
    <property type="protein sequence ID" value="OWZ02270.1"/>
    <property type="molecule type" value="Genomic_DNA"/>
</dbReference>
<sequence>MATQTTSASKPNLTTIERQHVVLFMLMNAVHGQPDNGSSAKAAAKFKVATRTIDRVWRCFQENRHQDGIQGVQSKIKGSSGDKKINRDDILRKIACIPFRRRTNLRSLAEELHVSRSVVRDAIAHGKIIRHTSTIHPLLTRENKLTRLRYVLNHVVHGHYIVVHVDDKWFNEDTDVHTYYMLPGETPPHRQRKSKRFSGKTMFLAAVARPRYNRDDRVVFDGKIGIWDFTKRTVAQRSSCNRPAVTIETKNTDSVNKAVYKRYIIDDVIPAIKST</sequence>
<reference evidence="2" key="1">
    <citation type="submission" date="2017-03" db="EMBL/GenBank/DDBJ databases">
        <title>Phytopthora megakarya and P. palmivora, two closely related causual agents of cacao black pod achieved similar genome size and gene model numbers by different mechanisms.</title>
        <authorList>
            <person name="Ali S."/>
            <person name="Shao J."/>
            <person name="Larry D.J."/>
            <person name="Kronmiller B."/>
            <person name="Shen D."/>
            <person name="Strem M.D."/>
            <person name="Melnick R.L."/>
            <person name="Guiltinan M.J."/>
            <person name="Tyler B.M."/>
            <person name="Meinhardt L.W."/>
            <person name="Bailey B.A."/>
        </authorList>
    </citation>
    <scope>NUCLEOTIDE SEQUENCE [LARGE SCALE GENOMIC DNA]</scope>
    <source>
        <strain evidence="2">zdho120</strain>
    </source>
</reference>
<dbReference type="PANTHER" id="PTHR47169">
    <property type="entry name" value="OS01G0541250 PROTEIN"/>
    <property type="match status" value="1"/>
</dbReference>
<gene>
    <name evidence="1" type="ORF">PHMEG_00026199</name>
</gene>
<dbReference type="InterPro" id="IPR036397">
    <property type="entry name" value="RNaseH_sf"/>
</dbReference>
<evidence type="ECO:0000313" key="2">
    <source>
        <dbReference type="Proteomes" id="UP000198211"/>
    </source>
</evidence>
<protein>
    <submittedName>
        <fullName evidence="1">Mar9 Transposase</fullName>
    </submittedName>
</protein>
<dbReference type="Proteomes" id="UP000198211">
    <property type="component" value="Unassembled WGS sequence"/>
</dbReference>
<proteinExistence type="predicted"/>
<dbReference type="OrthoDB" id="103147at2759"/>